<dbReference type="KEGG" id="aep:AMC99_01457"/>
<proteinExistence type="predicted"/>
<reference evidence="1 2" key="1">
    <citation type="submission" date="2015-09" db="EMBL/GenBank/DDBJ databases">
        <title>Complete genome sequence of a benzo[a]pyrene-degrading bacterium Altererythrobacter epoxidivorans CGMCC 1.7731T.</title>
        <authorList>
            <person name="Li Z."/>
            <person name="Cheng H."/>
            <person name="Huo Y."/>
            <person name="Xu X."/>
        </authorList>
    </citation>
    <scope>NUCLEOTIDE SEQUENCE [LARGE SCALE GENOMIC DNA]</scope>
    <source>
        <strain evidence="1 2">CGMCC 1.7731</strain>
    </source>
</reference>
<dbReference type="SUPFAM" id="SSF53187">
    <property type="entry name" value="Zn-dependent exopeptidases"/>
    <property type="match status" value="1"/>
</dbReference>
<accession>A0A0M4MVV6</accession>
<dbReference type="PATRIC" id="fig|361183.4.peg.1428"/>
<dbReference type="EMBL" id="CP012669">
    <property type="protein sequence ID" value="ALE16750.1"/>
    <property type="molecule type" value="Genomic_DNA"/>
</dbReference>
<evidence type="ECO:0000313" key="1">
    <source>
        <dbReference type="EMBL" id="ALE16750.1"/>
    </source>
</evidence>
<dbReference type="Pfam" id="PF05013">
    <property type="entry name" value="FGase"/>
    <property type="match status" value="1"/>
</dbReference>
<dbReference type="AlphaFoldDB" id="A0A0M4MVV6"/>
<dbReference type="GO" id="GO:0050129">
    <property type="term" value="F:N-formylglutamate deformylase activity"/>
    <property type="evidence" value="ECO:0007669"/>
    <property type="project" value="UniProtKB-EC"/>
</dbReference>
<sequence>MTDAEGDRRDSRIEQGGAIPGCEAQAYTLEMPVHLPLPVLIAVPHAGREYPANLLSNMRQPELAASRLEDRKVDILAREVARLTGAALLVANAPRAMIDLNRAKDDVDWEMVAGARPPVSRHSHANRRARSGLGLVPRRLPQSGEIWRGPVDNSDLQARISSVHRPYHSALARHLEKIRDDWGAALLIDMHSMPPLKPRFGAERPAHIVMGDRFGASCDNGIVERALSYIEAGNRPVAHNRPYSGGYVLDRHAAPQRGLHAIQLEICRSIYLDAQMLEPGPGLEPLARFLAGLVRELGAATANLSLKGPFAQAAE</sequence>
<keyword evidence="1" id="KW-0378">Hydrolase</keyword>
<dbReference type="RefSeq" id="WP_061924706.1">
    <property type="nucleotide sequence ID" value="NZ_CP012669.1"/>
</dbReference>
<evidence type="ECO:0000313" key="2">
    <source>
        <dbReference type="Proteomes" id="UP000057938"/>
    </source>
</evidence>
<name>A0A0M4MVV6_9SPHN</name>
<dbReference type="InterPro" id="IPR007709">
    <property type="entry name" value="N-FG_amidohydro"/>
</dbReference>
<dbReference type="STRING" id="361183.AMC99_01457"/>
<dbReference type="EC" id="3.5.1.68" evidence="1"/>
<gene>
    <name evidence="1" type="ORF">AMC99_01457</name>
</gene>
<dbReference type="Proteomes" id="UP000057938">
    <property type="component" value="Chromosome"/>
</dbReference>
<protein>
    <submittedName>
        <fullName evidence="1">N-formylglutamate deformylase</fullName>
        <ecNumber evidence="1">3.5.1.68</ecNumber>
    </submittedName>
</protein>
<dbReference type="Gene3D" id="3.40.630.40">
    <property type="entry name" value="Zn-dependent exopeptidases"/>
    <property type="match status" value="1"/>
</dbReference>
<organism evidence="1 2">
    <name type="scientific">Altererythrobacter epoxidivorans</name>
    <dbReference type="NCBI Taxonomy" id="361183"/>
    <lineage>
        <taxon>Bacteria</taxon>
        <taxon>Pseudomonadati</taxon>
        <taxon>Pseudomonadota</taxon>
        <taxon>Alphaproteobacteria</taxon>
        <taxon>Sphingomonadales</taxon>
        <taxon>Erythrobacteraceae</taxon>
        <taxon>Altererythrobacter</taxon>
    </lineage>
</organism>
<dbReference type="OrthoDB" id="9802050at2"/>
<keyword evidence="2" id="KW-1185">Reference proteome</keyword>